<evidence type="ECO:0000256" key="1">
    <source>
        <dbReference type="ARBA" id="ARBA00008225"/>
    </source>
</evidence>
<proteinExistence type="inferred from homology"/>
<protein>
    <submittedName>
        <fullName evidence="8">(Mediterranean fruit fly) hypothetical protein</fullName>
    </submittedName>
</protein>
<keyword evidence="5" id="KW-0472">Membrane</keyword>
<feature type="domain" description="CN hydrolase" evidence="7">
    <location>
        <begin position="33"/>
        <end position="303"/>
    </location>
</feature>
<name>A0A811UZY9_CERCA</name>
<dbReference type="Gene3D" id="3.60.110.10">
    <property type="entry name" value="Carbon-nitrogen hydrolase"/>
    <property type="match status" value="1"/>
</dbReference>
<dbReference type="PANTHER" id="PTHR10609:SF14">
    <property type="entry name" value="BIOTINIDASE"/>
    <property type="match status" value="1"/>
</dbReference>
<comment type="similarity">
    <text evidence="1">Belongs to the carbon-nitrogen hydrolase superfamily. BTD/VNN family.</text>
</comment>
<evidence type="ECO:0000256" key="3">
    <source>
        <dbReference type="ARBA" id="ARBA00022801"/>
    </source>
</evidence>
<keyword evidence="3" id="KW-0378">Hydrolase</keyword>
<dbReference type="CDD" id="cd07567">
    <property type="entry name" value="biotinidase_like"/>
    <property type="match status" value="1"/>
</dbReference>
<dbReference type="OrthoDB" id="10250282at2759"/>
<evidence type="ECO:0000313" key="9">
    <source>
        <dbReference type="Proteomes" id="UP000606786"/>
    </source>
</evidence>
<keyword evidence="5" id="KW-0812">Transmembrane</keyword>
<feature type="transmembrane region" description="Helical" evidence="5">
    <location>
        <begin position="515"/>
        <end position="535"/>
    </location>
</feature>
<feature type="chain" id="PRO_5032514822" evidence="6">
    <location>
        <begin position="26"/>
        <end position="544"/>
    </location>
</feature>
<dbReference type="AlphaFoldDB" id="A0A811UZY9"/>
<evidence type="ECO:0000313" key="8">
    <source>
        <dbReference type="EMBL" id="CAD7004420.1"/>
    </source>
</evidence>
<dbReference type="InterPro" id="IPR012101">
    <property type="entry name" value="Biotinidase-like_euk"/>
</dbReference>
<dbReference type="Pfam" id="PF00795">
    <property type="entry name" value="CN_hydrolase"/>
    <property type="match status" value="1"/>
</dbReference>
<keyword evidence="2 6" id="KW-0732">Signal</keyword>
<organism evidence="8 9">
    <name type="scientific">Ceratitis capitata</name>
    <name type="common">Mediterranean fruit fly</name>
    <name type="synonym">Tephritis capitata</name>
    <dbReference type="NCBI Taxonomy" id="7213"/>
    <lineage>
        <taxon>Eukaryota</taxon>
        <taxon>Metazoa</taxon>
        <taxon>Ecdysozoa</taxon>
        <taxon>Arthropoda</taxon>
        <taxon>Hexapoda</taxon>
        <taxon>Insecta</taxon>
        <taxon>Pterygota</taxon>
        <taxon>Neoptera</taxon>
        <taxon>Endopterygota</taxon>
        <taxon>Diptera</taxon>
        <taxon>Brachycera</taxon>
        <taxon>Muscomorpha</taxon>
        <taxon>Tephritoidea</taxon>
        <taxon>Tephritidae</taxon>
        <taxon>Ceratitis</taxon>
        <taxon>Ceratitis</taxon>
    </lineage>
</organism>
<keyword evidence="4" id="KW-0325">Glycoprotein</keyword>
<evidence type="ECO:0000256" key="4">
    <source>
        <dbReference type="ARBA" id="ARBA00023180"/>
    </source>
</evidence>
<evidence type="ECO:0000259" key="7">
    <source>
        <dbReference type="PROSITE" id="PS50263"/>
    </source>
</evidence>
<comment type="caution">
    <text evidence="8">The sequence shown here is derived from an EMBL/GenBank/DDBJ whole genome shotgun (WGS) entry which is preliminary data.</text>
</comment>
<evidence type="ECO:0000256" key="6">
    <source>
        <dbReference type="SAM" id="SignalP"/>
    </source>
</evidence>
<dbReference type="PROSITE" id="PS50263">
    <property type="entry name" value="CN_HYDROLASE"/>
    <property type="match status" value="1"/>
</dbReference>
<dbReference type="InterPro" id="IPR036526">
    <property type="entry name" value="C-N_Hydrolase_sf"/>
</dbReference>
<dbReference type="Pfam" id="PF19018">
    <property type="entry name" value="Vanin_C"/>
    <property type="match status" value="1"/>
</dbReference>
<dbReference type="EMBL" id="CAJHJT010000034">
    <property type="protein sequence ID" value="CAD7004420.1"/>
    <property type="molecule type" value="Genomic_DNA"/>
</dbReference>
<sequence>MPPYFVNIIAGILLGIRLQATVIRASDIKDPYFVAGVVEFRPDFIGLTTEQLVAKHTDAYTEILSSAEALDTDIVVFPESTLNNEFKPTYVPAAEDAIIPCLLANQSSRYENFLIALSCAARTNRKYVVINLTEKEDCASNAAFDPRPCATNGLNTYNTNVVFDREGRVISRYRKVNIYLERKNTTYQPEFAIFDTDFGVRFAHFICFDLLFYTPAEELVVKYGIKNIIFTAMFYSETPFLTAVQLQQSWAWGNNVTLLAAGGSYPRSGATGSGIYAGSDGSLASIMVGNTGVRQIHVARVPKFDQESSQKSVPVKPFTEDTTQPQTGISLLRDPQLDNFESELLDLNSSSAISLELCTEELCCTLSAETTTSERSYGNGTATSVYYYRFGVFTGLRSYQKEQYSAVAICAIYACTNDTVSSCGLLHPANIKITPTYAFKRLNISGSYKKAERLLLMPNTLDLSLYPLEPAQVAWHRVDNGKSFEAAIELKATADNLLAFGIYGNYYDSSVALRYGGSLAVLLSTLVLWLGLYVIDFLHLRMNM</sequence>
<reference evidence="8" key="1">
    <citation type="submission" date="2020-11" db="EMBL/GenBank/DDBJ databases">
        <authorList>
            <person name="Whitehead M."/>
        </authorList>
    </citation>
    <scope>NUCLEOTIDE SEQUENCE</scope>
    <source>
        <strain evidence="8">EGII</strain>
    </source>
</reference>
<dbReference type="InterPro" id="IPR043957">
    <property type="entry name" value="Vanin_C"/>
</dbReference>
<evidence type="ECO:0000256" key="2">
    <source>
        <dbReference type="ARBA" id="ARBA00022729"/>
    </source>
</evidence>
<dbReference type="GO" id="GO:0016811">
    <property type="term" value="F:hydrolase activity, acting on carbon-nitrogen (but not peptide) bonds, in linear amides"/>
    <property type="evidence" value="ECO:0007669"/>
    <property type="project" value="InterPro"/>
</dbReference>
<accession>A0A811UZY9</accession>
<evidence type="ECO:0000256" key="5">
    <source>
        <dbReference type="SAM" id="Phobius"/>
    </source>
</evidence>
<keyword evidence="5" id="KW-1133">Transmembrane helix</keyword>
<gene>
    <name evidence="8" type="ORF">CCAP1982_LOCUS12829</name>
</gene>
<dbReference type="SUPFAM" id="SSF56317">
    <property type="entry name" value="Carbon-nitrogen hydrolase"/>
    <property type="match status" value="1"/>
</dbReference>
<dbReference type="InterPro" id="IPR003010">
    <property type="entry name" value="C-N_Hydrolase"/>
</dbReference>
<dbReference type="PANTHER" id="PTHR10609">
    <property type="entry name" value="BIOTINIDASE-RELATED"/>
    <property type="match status" value="1"/>
</dbReference>
<keyword evidence="9" id="KW-1185">Reference proteome</keyword>
<feature type="signal peptide" evidence="6">
    <location>
        <begin position="1"/>
        <end position="25"/>
    </location>
</feature>
<dbReference type="InterPro" id="IPR040154">
    <property type="entry name" value="Biotinidase/VNN"/>
</dbReference>
<dbReference type="Proteomes" id="UP000606786">
    <property type="component" value="Unassembled WGS sequence"/>
</dbReference>